<evidence type="ECO:0000256" key="1">
    <source>
        <dbReference type="ARBA" id="ARBA00004123"/>
    </source>
</evidence>
<dbReference type="GO" id="GO:0005739">
    <property type="term" value="C:mitochondrion"/>
    <property type="evidence" value="ECO:0000318"/>
    <property type="project" value="GO_Central"/>
</dbReference>
<evidence type="ECO:0000256" key="7">
    <source>
        <dbReference type="ARBA" id="ARBA00022990"/>
    </source>
</evidence>
<dbReference type="AlphaFoldDB" id="F6UUV5"/>
<evidence type="ECO:0000256" key="11">
    <source>
        <dbReference type="PIRNR" id="PIRNR037490"/>
    </source>
</evidence>
<dbReference type="InterPro" id="IPR036069">
    <property type="entry name" value="DUF34/NIF3_sf"/>
</dbReference>
<dbReference type="Ensembl" id="ENSCINT00000011246.3">
    <property type="protein sequence ID" value="ENSCINP00000011246.3"/>
    <property type="gene ID" value="ENSCING00000005445.3"/>
</dbReference>
<protein>
    <recommendedName>
        <fullName evidence="4 11">NIF3-like protein 1</fullName>
    </recommendedName>
</protein>
<evidence type="ECO:0000256" key="3">
    <source>
        <dbReference type="ARBA" id="ARBA00006964"/>
    </source>
</evidence>
<evidence type="ECO:0000256" key="2">
    <source>
        <dbReference type="ARBA" id="ARBA00004496"/>
    </source>
</evidence>
<evidence type="ECO:0000256" key="6">
    <source>
        <dbReference type="ARBA" id="ARBA00022553"/>
    </source>
</evidence>
<dbReference type="STRING" id="7719.ENSCINP00000011246"/>
<dbReference type="GO" id="GO:0046872">
    <property type="term" value="F:metal ion binding"/>
    <property type="evidence" value="ECO:0007669"/>
    <property type="project" value="UniProtKB-KW"/>
</dbReference>
<keyword evidence="6" id="KW-0597">Phosphoprotein</keyword>
<evidence type="ECO:0000256" key="8">
    <source>
        <dbReference type="ARBA" id="ARBA00023242"/>
    </source>
</evidence>
<dbReference type="PANTHER" id="PTHR13799">
    <property type="entry name" value="NGG1 INTERACTING FACTOR 3"/>
    <property type="match status" value="1"/>
</dbReference>
<dbReference type="GO" id="GO:0005634">
    <property type="term" value="C:nucleus"/>
    <property type="evidence" value="ECO:0007669"/>
    <property type="project" value="UniProtKB-SubCell"/>
</dbReference>
<dbReference type="InterPro" id="IPR002678">
    <property type="entry name" value="DUF34/NIF3"/>
</dbReference>
<dbReference type="HOGENOM" id="CLU_037423_0_0_1"/>
<keyword evidence="7" id="KW-0007">Acetylation</keyword>
<keyword evidence="14" id="KW-1185">Reference proteome</keyword>
<comment type="function">
    <text evidence="9">May function as a transcriptional corepressor through its interaction with COPS2, negatively regulating the expression of genes involved in neuronal differentiation.</text>
</comment>
<evidence type="ECO:0000256" key="12">
    <source>
        <dbReference type="PIRSR" id="PIRSR602678-1"/>
    </source>
</evidence>
<reference evidence="13" key="2">
    <citation type="journal article" date="2008" name="Genome Biol.">
        <title>Improved genome assembly and evidence-based global gene model set for the chordate Ciona intestinalis: new insight into intron and operon populations.</title>
        <authorList>
            <person name="Satou Y."/>
            <person name="Mineta K."/>
            <person name="Ogasawara M."/>
            <person name="Sasakura Y."/>
            <person name="Shoguchi E."/>
            <person name="Ueno K."/>
            <person name="Yamada L."/>
            <person name="Matsumoto J."/>
            <person name="Wasserscheid J."/>
            <person name="Dewar K."/>
            <person name="Wiley G.B."/>
            <person name="Macmil S.L."/>
            <person name="Roe B.A."/>
            <person name="Zeller R.W."/>
            <person name="Hastings K.E."/>
            <person name="Lemaire P."/>
            <person name="Lindquist E."/>
            <person name="Endo T."/>
            <person name="Hotta K."/>
            <person name="Inaba K."/>
        </authorList>
    </citation>
    <scope>NUCLEOTIDE SEQUENCE [LARGE SCALE GENOMIC DNA]</scope>
    <source>
        <strain evidence="13">wild type</strain>
    </source>
</reference>
<comment type="subcellular location">
    <subcellularLocation>
        <location evidence="2">Cytoplasm</location>
    </subcellularLocation>
    <subcellularLocation>
        <location evidence="1">Nucleus</location>
    </subcellularLocation>
</comment>
<evidence type="ECO:0000256" key="4">
    <source>
        <dbReference type="ARBA" id="ARBA00019069"/>
    </source>
</evidence>
<dbReference type="Gene3D" id="3.40.1390.30">
    <property type="entry name" value="NIF3 (NGG1p interacting factor 3)-like"/>
    <property type="match status" value="2"/>
</dbReference>
<comment type="subunit">
    <text evidence="10">Homodimer. Interacts with COPS2. Interacts with THOC7.</text>
</comment>
<evidence type="ECO:0000313" key="13">
    <source>
        <dbReference type="Ensembl" id="ENSCINP00000011246.3"/>
    </source>
</evidence>
<dbReference type="PIRSF" id="PIRSF037490">
    <property type="entry name" value="UCP037490_NIF3_euk"/>
    <property type="match status" value="1"/>
</dbReference>
<dbReference type="OMA" id="KYHEFFD"/>
<dbReference type="GO" id="GO:0006355">
    <property type="term" value="P:regulation of DNA-templated transcription"/>
    <property type="evidence" value="ECO:0007669"/>
    <property type="project" value="UniProtKB-ARBA"/>
</dbReference>
<dbReference type="Proteomes" id="UP000008144">
    <property type="component" value="Chromosome 1"/>
</dbReference>
<dbReference type="GO" id="GO:0005737">
    <property type="term" value="C:cytoplasm"/>
    <property type="evidence" value="ECO:0000318"/>
    <property type="project" value="GO_Central"/>
</dbReference>
<feature type="binding site" evidence="12">
    <location>
        <position position="305"/>
    </location>
    <ligand>
        <name>a divalent metal cation</name>
        <dbReference type="ChEBI" id="CHEBI:60240"/>
        <label>1</label>
    </ligand>
</feature>
<keyword evidence="5" id="KW-0963">Cytoplasm</keyword>
<accession>F6UUV5</accession>
<dbReference type="NCBIfam" id="TIGR00486">
    <property type="entry name" value="YbgI_SA1388"/>
    <property type="match status" value="1"/>
</dbReference>
<dbReference type="InterPro" id="IPR017222">
    <property type="entry name" value="DUF34/NIF3_animal"/>
</dbReference>
<reference evidence="13" key="4">
    <citation type="submission" date="2025-09" db="UniProtKB">
        <authorList>
            <consortium name="Ensembl"/>
        </authorList>
    </citation>
    <scope>IDENTIFICATION</scope>
</reference>
<evidence type="ECO:0000256" key="9">
    <source>
        <dbReference type="ARBA" id="ARBA00059551"/>
    </source>
</evidence>
<dbReference type="GeneTree" id="ENSGT00390000003590"/>
<comment type="similarity">
    <text evidence="3 11">Belongs to the GTP cyclohydrolase I type 2/NIF3 family.</text>
</comment>
<feature type="binding site" evidence="12">
    <location>
        <position position="309"/>
    </location>
    <ligand>
        <name>a divalent metal cation</name>
        <dbReference type="ChEBI" id="CHEBI:60240"/>
        <label>1</label>
    </ligand>
</feature>
<dbReference type="InParanoid" id="F6UUV5"/>
<organism evidence="13 14">
    <name type="scientific">Ciona intestinalis</name>
    <name type="common">Transparent sea squirt</name>
    <name type="synonym">Ascidia intestinalis</name>
    <dbReference type="NCBI Taxonomy" id="7719"/>
    <lineage>
        <taxon>Eukaryota</taxon>
        <taxon>Metazoa</taxon>
        <taxon>Chordata</taxon>
        <taxon>Tunicata</taxon>
        <taxon>Ascidiacea</taxon>
        <taxon>Phlebobranchia</taxon>
        <taxon>Cionidae</taxon>
        <taxon>Ciona</taxon>
    </lineage>
</organism>
<dbReference type="FunFam" id="3.40.1390.30:FF:000004">
    <property type="entry name" value="NIF3-like protein 1"/>
    <property type="match status" value="1"/>
</dbReference>
<reference evidence="13" key="3">
    <citation type="submission" date="2025-08" db="UniProtKB">
        <authorList>
            <consortium name="Ensembl"/>
        </authorList>
    </citation>
    <scope>IDENTIFICATION</scope>
</reference>
<dbReference type="SUPFAM" id="SSF102705">
    <property type="entry name" value="NIF3 (NGG1p interacting factor 3)-like"/>
    <property type="match status" value="1"/>
</dbReference>
<evidence type="ECO:0000256" key="5">
    <source>
        <dbReference type="ARBA" id="ARBA00022490"/>
    </source>
</evidence>
<feature type="binding site" evidence="12">
    <location>
        <position position="104"/>
    </location>
    <ligand>
        <name>a divalent metal cation</name>
        <dbReference type="ChEBI" id="CHEBI:60240"/>
        <label>1</label>
    </ligand>
</feature>
<dbReference type="Pfam" id="PF01784">
    <property type="entry name" value="DUF34_NIF3"/>
    <property type="match status" value="1"/>
</dbReference>
<dbReference type="EMBL" id="EAAA01000117">
    <property type="status" value="NOT_ANNOTATED_CDS"/>
    <property type="molecule type" value="Genomic_DNA"/>
</dbReference>
<name>F6UUV5_CIOIN</name>
<reference evidence="14" key="1">
    <citation type="journal article" date="2002" name="Science">
        <title>The draft genome of Ciona intestinalis: insights into chordate and vertebrate origins.</title>
        <authorList>
            <person name="Dehal P."/>
            <person name="Satou Y."/>
            <person name="Campbell R.K."/>
            <person name="Chapman J."/>
            <person name="Degnan B."/>
            <person name="De Tomaso A."/>
            <person name="Davidson B."/>
            <person name="Di Gregorio A."/>
            <person name="Gelpke M."/>
            <person name="Goodstein D.M."/>
            <person name="Harafuji N."/>
            <person name="Hastings K.E."/>
            <person name="Ho I."/>
            <person name="Hotta K."/>
            <person name="Huang W."/>
            <person name="Kawashima T."/>
            <person name="Lemaire P."/>
            <person name="Martinez D."/>
            <person name="Meinertzhagen I.A."/>
            <person name="Necula S."/>
            <person name="Nonaka M."/>
            <person name="Putnam N."/>
            <person name="Rash S."/>
            <person name="Saiga H."/>
            <person name="Satake M."/>
            <person name="Terry A."/>
            <person name="Yamada L."/>
            <person name="Wang H.G."/>
            <person name="Awazu S."/>
            <person name="Azumi K."/>
            <person name="Boore J."/>
            <person name="Branno M."/>
            <person name="Chin-Bow S."/>
            <person name="DeSantis R."/>
            <person name="Doyle S."/>
            <person name="Francino P."/>
            <person name="Keys D.N."/>
            <person name="Haga S."/>
            <person name="Hayashi H."/>
            <person name="Hino K."/>
            <person name="Imai K.S."/>
            <person name="Inaba K."/>
            <person name="Kano S."/>
            <person name="Kobayashi K."/>
            <person name="Kobayashi M."/>
            <person name="Lee B.I."/>
            <person name="Makabe K.W."/>
            <person name="Manohar C."/>
            <person name="Matassi G."/>
            <person name="Medina M."/>
            <person name="Mochizuki Y."/>
            <person name="Mount S."/>
            <person name="Morishita T."/>
            <person name="Miura S."/>
            <person name="Nakayama A."/>
            <person name="Nishizaka S."/>
            <person name="Nomoto H."/>
            <person name="Ohta F."/>
            <person name="Oishi K."/>
            <person name="Rigoutsos I."/>
            <person name="Sano M."/>
            <person name="Sasaki A."/>
            <person name="Sasakura Y."/>
            <person name="Shoguchi E."/>
            <person name="Shin-i T."/>
            <person name="Spagnuolo A."/>
            <person name="Stainier D."/>
            <person name="Suzuki M.M."/>
            <person name="Tassy O."/>
            <person name="Takatori N."/>
            <person name="Tokuoka M."/>
            <person name="Yagi K."/>
            <person name="Yoshizaki F."/>
            <person name="Wada S."/>
            <person name="Zhang C."/>
            <person name="Hyatt P.D."/>
            <person name="Larimer F."/>
            <person name="Detter C."/>
            <person name="Doggett N."/>
            <person name="Glavina T."/>
            <person name="Hawkins T."/>
            <person name="Richardson P."/>
            <person name="Lucas S."/>
            <person name="Kohara Y."/>
            <person name="Levine M."/>
            <person name="Satoh N."/>
            <person name="Rokhsar D.S."/>
        </authorList>
    </citation>
    <scope>NUCLEOTIDE SEQUENCE [LARGE SCALE GENOMIC DNA]</scope>
</reference>
<evidence type="ECO:0000313" key="14">
    <source>
        <dbReference type="Proteomes" id="UP000008144"/>
    </source>
</evidence>
<dbReference type="FunFam" id="3.40.1390.30:FF:000001">
    <property type="entry name" value="GTP cyclohydrolase 1 type 2"/>
    <property type="match status" value="1"/>
</dbReference>
<dbReference type="FunCoup" id="F6UUV5">
    <property type="interactions" value="583"/>
</dbReference>
<proteinExistence type="inferred from homology"/>
<sequence>MELTEVVACLNKLAPLHNAGSWDNVGLLVEPSPPHTVSRIMLTNDLTETVLQEGISANVNMIVSYHPPIFRPLKRLTMSTWKERIVVKSLENRIAIYSPHTACDAVQGGVNDWLASGLGEMKSIKPIIRSNIKADNYSVSIAIQSSNDKDLLDSFEQNLSQIVKFVRRTNVDAIEYECQCAKSKMKDIVDMSHTYNLDAKFNVIELAELPASDTGMGRLCVLNTPCTVAELITRIKKLMSIPYVRLSLGSDKTVTSMVNTVALCAGSGSSVLSGVKADVYLSGEMSHHEVLDAASNGVTTVLCEHSNTERGHLKSMKKSLEDMLGSSLVKIIVSLVDEDPLHIC</sequence>
<keyword evidence="8" id="KW-0539">Nucleus</keyword>
<evidence type="ECO:0000256" key="10">
    <source>
        <dbReference type="ARBA" id="ARBA00062046"/>
    </source>
</evidence>
<feature type="binding site" evidence="12">
    <location>
        <position position="66"/>
    </location>
    <ligand>
        <name>a divalent metal cation</name>
        <dbReference type="ChEBI" id="CHEBI:60240"/>
        <label>1</label>
    </ligand>
</feature>
<keyword evidence="12" id="KW-0479">Metal-binding</keyword>
<dbReference type="PANTHER" id="PTHR13799:SF13">
    <property type="entry name" value="NIF3-LIKE PROTEIN 1"/>
    <property type="match status" value="1"/>
</dbReference>